<comment type="catalytic activity">
    <reaction evidence="13 15">
        <text>riboflavin + ATP = FMN + ADP + H(+)</text>
        <dbReference type="Rhea" id="RHEA:14357"/>
        <dbReference type="ChEBI" id="CHEBI:15378"/>
        <dbReference type="ChEBI" id="CHEBI:30616"/>
        <dbReference type="ChEBI" id="CHEBI:57986"/>
        <dbReference type="ChEBI" id="CHEBI:58210"/>
        <dbReference type="ChEBI" id="CHEBI:456216"/>
        <dbReference type="EC" id="2.7.1.26"/>
    </reaction>
</comment>
<dbReference type="PANTHER" id="PTHR22749:SF6">
    <property type="entry name" value="RIBOFLAVIN KINASE"/>
    <property type="match status" value="1"/>
</dbReference>
<comment type="catalytic activity">
    <reaction evidence="14 15">
        <text>FMN + ATP + H(+) = FAD + diphosphate</text>
        <dbReference type="Rhea" id="RHEA:17237"/>
        <dbReference type="ChEBI" id="CHEBI:15378"/>
        <dbReference type="ChEBI" id="CHEBI:30616"/>
        <dbReference type="ChEBI" id="CHEBI:33019"/>
        <dbReference type="ChEBI" id="CHEBI:57692"/>
        <dbReference type="ChEBI" id="CHEBI:58210"/>
        <dbReference type="EC" id="2.7.7.2"/>
    </reaction>
</comment>
<comment type="pathway">
    <text evidence="2 15">Cofactor biosynthesis; FAD biosynthesis; FAD from FMN: step 1/1.</text>
</comment>
<dbReference type="AlphaFoldDB" id="A0A0Q4AXK3"/>
<comment type="function">
    <text evidence="1">Catalyzes the phosphorylation of riboflavin to FMN followed by the adenylation of FMN to FAD.</text>
</comment>
<dbReference type="SMART" id="SM00904">
    <property type="entry name" value="Flavokinase"/>
    <property type="match status" value="1"/>
</dbReference>
<dbReference type="GO" id="GO:0003919">
    <property type="term" value="F:FMN adenylyltransferase activity"/>
    <property type="evidence" value="ECO:0007669"/>
    <property type="project" value="UniProtKB-UniRule"/>
</dbReference>
<dbReference type="SUPFAM" id="SSF52374">
    <property type="entry name" value="Nucleotidylyl transferase"/>
    <property type="match status" value="1"/>
</dbReference>
<dbReference type="InterPro" id="IPR015865">
    <property type="entry name" value="Riboflavin_kinase_bac/euk"/>
</dbReference>
<dbReference type="UniPathway" id="UPA00276">
    <property type="reaction ID" value="UER00406"/>
</dbReference>
<dbReference type="PATRIC" id="fig|1702214.3.peg.422"/>
<dbReference type="UniPathway" id="UPA00277">
    <property type="reaction ID" value="UER00407"/>
</dbReference>
<keyword evidence="5 15" id="KW-0288">FMN</keyword>
<evidence type="ECO:0000256" key="3">
    <source>
        <dbReference type="ARBA" id="ARBA00005201"/>
    </source>
</evidence>
<evidence type="ECO:0000256" key="9">
    <source>
        <dbReference type="ARBA" id="ARBA00022777"/>
    </source>
</evidence>
<comment type="pathway">
    <text evidence="3 15">Cofactor biosynthesis; FMN biosynthesis; FMN from riboflavin (ATP route): step 1/1.</text>
</comment>
<dbReference type="InterPro" id="IPR014729">
    <property type="entry name" value="Rossmann-like_a/b/a_fold"/>
</dbReference>
<sequence length="311" mass="34318">MQLWDSLASVSASHSVLTLGFFDGVHLGHQALLREVVGYAQQHRCPAVVVTLWPHPRIVLGKEPGGFHLINGLNYKLELLEASGVDGVVVLEFTLELARQSPLEFLQRVVSMPSCPQCIFMGYDHRFGRGGAGDFTVLRQFCGPLGIDTRQGQPLQLDGLEVSSTLVRRAIQQGDTAYAARLMGRNFSFRGTVAHGFQLGQRMGFPTANIEPYEPWQLVPGHGVYEGWCRIRTGSGGERFKAVVNVGTRPTVSSARAVSIEAHLLDFQGDLYGQELEVGFNRKLRPELKFSSVDDLKVQIAKDIECVRTGR</sequence>
<dbReference type="Gene3D" id="2.40.30.30">
    <property type="entry name" value="Riboflavin kinase-like"/>
    <property type="match status" value="1"/>
</dbReference>
<dbReference type="Gene3D" id="3.40.50.620">
    <property type="entry name" value="HUPs"/>
    <property type="match status" value="1"/>
</dbReference>
<evidence type="ECO:0000313" key="18">
    <source>
        <dbReference type="Proteomes" id="UP000054172"/>
    </source>
</evidence>
<evidence type="ECO:0000256" key="7">
    <source>
        <dbReference type="ARBA" id="ARBA00022695"/>
    </source>
</evidence>
<name>A0A0Q4AXK3_9BACT</name>
<evidence type="ECO:0000256" key="13">
    <source>
        <dbReference type="ARBA" id="ARBA00047880"/>
    </source>
</evidence>
<organism evidence="17 18">
    <name type="scientific">Candidatus [Bacteroides] periocalifornicus</name>
    <dbReference type="NCBI Taxonomy" id="1702214"/>
    <lineage>
        <taxon>Bacteria</taxon>
        <taxon>Pseudomonadati</taxon>
        <taxon>Bacteroidota</taxon>
    </lineage>
</organism>
<evidence type="ECO:0000256" key="2">
    <source>
        <dbReference type="ARBA" id="ARBA00004726"/>
    </source>
</evidence>
<dbReference type="EMBL" id="LIIK01000025">
    <property type="protein sequence ID" value="KQM08691.1"/>
    <property type="molecule type" value="Genomic_DNA"/>
</dbReference>
<keyword evidence="11 15" id="KW-0067">ATP-binding</keyword>
<evidence type="ECO:0000256" key="5">
    <source>
        <dbReference type="ARBA" id="ARBA00022643"/>
    </source>
</evidence>
<reference evidence="17" key="1">
    <citation type="submission" date="2015-08" db="EMBL/GenBank/DDBJ databases">
        <title>Candidatus Bacteriodes Periocalifornicus.</title>
        <authorList>
            <person name="McLean J.S."/>
            <person name="Kelley S."/>
        </authorList>
    </citation>
    <scope>NUCLEOTIDE SEQUENCE [LARGE SCALE GENOMIC DNA]</scope>
    <source>
        <strain evidence="17">12B</strain>
    </source>
</reference>
<feature type="domain" description="Riboflavin kinase" evidence="16">
    <location>
        <begin position="182"/>
        <end position="310"/>
    </location>
</feature>
<dbReference type="InterPro" id="IPR015864">
    <property type="entry name" value="FAD_synthase"/>
</dbReference>
<evidence type="ECO:0000256" key="11">
    <source>
        <dbReference type="ARBA" id="ARBA00022840"/>
    </source>
</evidence>
<gene>
    <name evidence="17" type="ORF">AL399_05905</name>
</gene>
<keyword evidence="7 15" id="KW-0548">Nucleotidyltransferase</keyword>
<dbReference type="PIRSF" id="PIRSF004491">
    <property type="entry name" value="FAD_Synth"/>
    <property type="match status" value="1"/>
</dbReference>
<keyword evidence="6 15" id="KW-0808">Transferase</keyword>
<dbReference type="Pfam" id="PF06574">
    <property type="entry name" value="FAD_syn"/>
    <property type="match status" value="1"/>
</dbReference>
<protein>
    <recommendedName>
        <fullName evidence="15">Riboflavin biosynthesis protein</fullName>
    </recommendedName>
    <domain>
        <recommendedName>
            <fullName evidence="15">Riboflavin kinase</fullName>
            <ecNumber evidence="15">2.7.1.26</ecNumber>
        </recommendedName>
        <alternativeName>
            <fullName evidence="15">Flavokinase</fullName>
        </alternativeName>
    </domain>
    <domain>
        <recommendedName>
            <fullName evidence="15">FMN adenylyltransferase</fullName>
            <ecNumber evidence="15">2.7.7.2</ecNumber>
        </recommendedName>
        <alternativeName>
            <fullName evidence="15">FAD pyrophosphorylase</fullName>
        </alternativeName>
        <alternativeName>
            <fullName evidence="15">FAD synthase</fullName>
        </alternativeName>
    </domain>
</protein>
<keyword evidence="9 15" id="KW-0418">Kinase</keyword>
<dbReference type="GO" id="GO:0006747">
    <property type="term" value="P:FAD biosynthetic process"/>
    <property type="evidence" value="ECO:0007669"/>
    <property type="project" value="UniProtKB-UniRule"/>
</dbReference>
<dbReference type="EC" id="2.7.1.26" evidence="15"/>
<evidence type="ECO:0000256" key="15">
    <source>
        <dbReference type="PIRNR" id="PIRNR004491"/>
    </source>
</evidence>
<comment type="similarity">
    <text evidence="15">Belongs to the ribF family.</text>
</comment>
<dbReference type="Pfam" id="PF01687">
    <property type="entry name" value="Flavokinase"/>
    <property type="match status" value="1"/>
</dbReference>
<keyword evidence="8 15" id="KW-0547">Nucleotide-binding</keyword>
<dbReference type="GO" id="GO:0008531">
    <property type="term" value="F:riboflavin kinase activity"/>
    <property type="evidence" value="ECO:0007669"/>
    <property type="project" value="UniProtKB-UniRule"/>
</dbReference>
<dbReference type="EC" id="2.7.7.2" evidence="15"/>
<evidence type="ECO:0000313" key="17">
    <source>
        <dbReference type="EMBL" id="KQM08691.1"/>
    </source>
</evidence>
<dbReference type="CDD" id="cd02064">
    <property type="entry name" value="FAD_synthetase_N"/>
    <property type="match status" value="1"/>
</dbReference>
<dbReference type="GO" id="GO:0009398">
    <property type="term" value="P:FMN biosynthetic process"/>
    <property type="evidence" value="ECO:0007669"/>
    <property type="project" value="UniProtKB-UniRule"/>
</dbReference>
<dbReference type="InterPro" id="IPR023468">
    <property type="entry name" value="Riboflavin_kinase"/>
</dbReference>
<dbReference type="InterPro" id="IPR023465">
    <property type="entry name" value="Riboflavin_kinase_dom_sf"/>
</dbReference>
<evidence type="ECO:0000256" key="1">
    <source>
        <dbReference type="ARBA" id="ARBA00002121"/>
    </source>
</evidence>
<evidence type="ECO:0000256" key="14">
    <source>
        <dbReference type="ARBA" id="ARBA00049494"/>
    </source>
</evidence>
<keyword evidence="18" id="KW-1185">Reference proteome</keyword>
<proteinExistence type="inferred from homology"/>
<dbReference type="GO" id="GO:0009231">
    <property type="term" value="P:riboflavin biosynthetic process"/>
    <property type="evidence" value="ECO:0007669"/>
    <property type="project" value="InterPro"/>
</dbReference>
<comment type="caution">
    <text evidence="17">The sequence shown here is derived from an EMBL/GenBank/DDBJ whole genome shotgun (WGS) entry which is preliminary data.</text>
</comment>
<dbReference type="PANTHER" id="PTHR22749">
    <property type="entry name" value="RIBOFLAVIN KINASE/FMN ADENYLYLTRANSFERASE"/>
    <property type="match status" value="1"/>
</dbReference>
<keyword evidence="4 15" id="KW-0285">Flavoprotein</keyword>
<evidence type="ECO:0000256" key="12">
    <source>
        <dbReference type="ARBA" id="ARBA00023268"/>
    </source>
</evidence>
<dbReference type="STRING" id="1702214.AL399_05905"/>
<dbReference type="InterPro" id="IPR002606">
    <property type="entry name" value="Riboflavin_kinase_bac"/>
</dbReference>
<evidence type="ECO:0000256" key="10">
    <source>
        <dbReference type="ARBA" id="ARBA00022827"/>
    </source>
</evidence>
<evidence type="ECO:0000256" key="6">
    <source>
        <dbReference type="ARBA" id="ARBA00022679"/>
    </source>
</evidence>
<dbReference type="SUPFAM" id="SSF82114">
    <property type="entry name" value="Riboflavin kinase-like"/>
    <property type="match status" value="1"/>
</dbReference>
<dbReference type="GO" id="GO:0005524">
    <property type="term" value="F:ATP binding"/>
    <property type="evidence" value="ECO:0007669"/>
    <property type="project" value="UniProtKB-UniRule"/>
</dbReference>
<evidence type="ECO:0000256" key="8">
    <source>
        <dbReference type="ARBA" id="ARBA00022741"/>
    </source>
</evidence>
<accession>A0A0Q4AXK3</accession>
<dbReference type="NCBIfam" id="TIGR00083">
    <property type="entry name" value="ribF"/>
    <property type="match status" value="1"/>
</dbReference>
<keyword evidence="10 15" id="KW-0274">FAD</keyword>
<dbReference type="Proteomes" id="UP000054172">
    <property type="component" value="Unassembled WGS sequence"/>
</dbReference>
<keyword evidence="12" id="KW-0511">Multifunctional enzyme</keyword>
<evidence type="ECO:0000259" key="16">
    <source>
        <dbReference type="SMART" id="SM00904"/>
    </source>
</evidence>
<evidence type="ECO:0000256" key="4">
    <source>
        <dbReference type="ARBA" id="ARBA00022630"/>
    </source>
</evidence>